<evidence type="ECO:0000256" key="1">
    <source>
        <dbReference type="ARBA" id="ARBA00023172"/>
    </source>
</evidence>
<evidence type="ECO:0000313" key="3">
    <source>
        <dbReference type="EMBL" id="MBP0495814.1"/>
    </source>
</evidence>
<feature type="domain" description="Tyr recombinase" evidence="2">
    <location>
        <begin position="155"/>
        <end position="375"/>
    </location>
</feature>
<dbReference type="Pfam" id="PF00589">
    <property type="entry name" value="Phage_integrase"/>
    <property type="match status" value="1"/>
</dbReference>
<evidence type="ECO:0000313" key="4">
    <source>
        <dbReference type="Proteomes" id="UP000677537"/>
    </source>
</evidence>
<dbReference type="InterPro" id="IPR002104">
    <property type="entry name" value="Integrase_catalytic"/>
</dbReference>
<gene>
    <name evidence="3" type="ORF">J5Y10_23720</name>
</gene>
<feature type="non-terminal residue" evidence="3">
    <location>
        <position position="1"/>
    </location>
</feature>
<dbReference type="InterPro" id="IPR011010">
    <property type="entry name" value="DNA_brk_join_enz"/>
</dbReference>
<dbReference type="GO" id="GO:0003677">
    <property type="term" value="F:DNA binding"/>
    <property type="evidence" value="ECO:0007669"/>
    <property type="project" value="InterPro"/>
</dbReference>
<reference evidence="3" key="1">
    <citation type="submission" date="2021-03" db="EMBL/GenBank/DDBJ databases">
        <authorList>
            <person name="So Y."/>
        </authorList>
    </citation>
    <scope>NUCLEOTIDE SEQUENCE</scope>
    <source>
        <strain evidence="3">SG15</strain>
    </source>
</reference>
<dbReference type="CDD" id="cd00397">
    <property type="entry name" value="DNA_BRE_C"/>
    <property type="match status" value="1"/>
</dbReference>
<dbReference type="Proteomes" id="UP000677537">
    <property type="component" value="Unassembled WGS sequence"/>
</dbReference>
<sequence length="385" mass="44009">GWVALRLAGDFGHPAARLSGPHPELESSRPRRAKPFSNGHLAIGLGKEFCTTRGISLIERIANGNFLSREELVGFADVCRCRNGNSNVRVQTAYAATRFTAFLNYVFWISEPILVRASDAKDRAQLNDELRQFKRRVLATQPVMQGPSEAAESLRGRYGLDPDQRALLLCAIQPGSPENPWGLGVQHRNQAILATAFRFGLRTGEILSLKVRDFKQSMSPATLTIHRRHDDPEDPRRDQPVAKTLGRLLEVDEDYRRILSDWITEHRADRQRYPDARRHPFMFVNQRGQPLGKGGFRKIYLAMRHRHPSLGPIVNHILRHDWNERWEELSEQHGWDREAAGKDQKYAMGWSSISKMPARYGKRVIQKRSNARISLMQQRATSGER</sequence>
<organism evidence="3 4">
    <name type="scientific">Roseomonas indoligenes</name>
    <dbReference type="NCBI Taxonomy" id="2820811"/>
    <lineage>
        <taxon>Bacteria</taxon>
        <taxon>Pseudomonadati</taxon>
        <taxon>Pseudomonadota</taxon>
        <taxon>Alphaproteobacteria</taxon>
        <taxon>Acetobacterales</taxon>
        <taxon>Roseomonadaceae</taxon>
        <taxon>Roseomonas</taxon>
    </lineage>
</organism>
<accession>A0A940MYQ8</accession>
<dbReference type="SUPFAM" id="SSF56349">
    <property type="entry name" value="DNA breaking-rejoining enzymes"/>
    <property type="match status" value="1"/>
</dbReference>
<keyword evidence="4" id="KW-1185">Reference proteome</keyword>
<comment type="caution">
    <text evidence="3">The sequence shown here is derived from an EMBL/GenBank/DDBJ whole genome shotgun (WGS) entry which is preliminary data.</text>
</comment>
<dbReference type="InterPro" id="IPR013762">
    <property type="entry name" value="Integrase-like_cat_sf"/>
</dbReference>
<dbReference type="EMBL" id="JAGIZA010000021">
    <property type="protein sequence ID" value="MBP0495814.1"/>
    <property type="molecule type" value="Genomic_DNA"/>
</dbReference>
<evidence type="ECO:0000259" key="2">
    <source>
        <dbReference type="PROSITE" id="PS51898"/>
    </source>
</evidence>
<dbReference type="Gene3D" id="1.10.443.10">
    <property type="entry name" value="Intergrase catalytic core"/>
    <property type="match status" value="1"/>
</dbReference>
<proteinExistence type="predicted"/>
<dbReference type="AlphaFoldDB" id="A0A940MYQ8"/>
<dbReference type="RefSeq" id="WP_209376611.1">
    <property type="nucleotide sequence ID" value="NZ_JAGIZA010000021.1"/>
</dbReference>
<name>A0A940MYQ8_9PROT</name>
<dbReference type="PROSITE" id="PS51898">
    <property type="entry name" value="TYR_RECOMBINASE"/>
    <property type="match status" value="1"/>
</dbReference>
<dbReference type="GO" id="GO:0015074">
    <property type="term" value="P:DNA integration"/>
    <property type="evidence" value="ECO:0007669"/>
    <property type="project" value="InterPro"/>
</dbReference>
<protein>
    <submittedName>
        <fullName evidence="3">Site-specific integrase</fullName>
    </submittedName>
</protein>
<dbReference type="GO" id="GO:0006310">
    <property type="term" value="P:DNA recombination"/>
    <property type="evidence" value="ECO:0007669"/>
    <property type="project" value="UniProtKB-KW"/>
</dbReference>
<keyword evidence="1" id="KW-0233">DNA recombination</keyword>